<dbReference type="KEGG" id="tcq:TIRI35C_1254"/>
<dbReference type="RefSeq" id="WP_188202177.1">
    <property type="nucleotide sequence ID" value="NZ_LR881183.1"/>
</dbReference>
<evidence type="ECO:0000313" key="3">
    <source>
        <dbReference type="Proteomes" id="UP000516304"/>
    </source>
</evidence>
<keyword evidence="1" id="KW-0812">Transmembrane</keyword>
<dbReference type="EMBL" id="LR881183">
    <property type="protein sequence ID" value="CAD5244408.1"/>
    <property type="molecule type" value="Genomic_DNA"/>
</dbReference>
<evidence type="ECO:0000256" key="1">
    <source>
        <dbReference type="SAM" id="Phobius"/>
    </source>
</evidence>
<keyword evidence="1" id="KW-0472">Membrane</keyword>
<feature type="transmembrane region" description="Helical" evidence="1">
    <location>
        <begin position="130"/>
        <end position="148"/>
    </location>
</feature>
<evidence type="ECO:0000313" key="2">
    <source>
        <dbReference type="EMBL" id="CAD5244408.1"/>
    </source>
</evidence>
<feature type="transmembrane region" description="Helical" evidence="1">
    <location>
        <begin position="273"/>
        <end position="294"/>
    </location>
</feature>
<proteinExistence type="predicted"/>
<dbReference type="GeneID" id="58918996"/>
<dbReference type="AlphaFoldDB" id="A0A7G2DBS0"/>
<dbReference type="Proteomes" id="UP000516304">
    <property type="component" value="Chromosome TIRI35C"/>
</dbReference>
<sequence length="298" mass="33823">MGRKELLRRMALTLAVGYVLFFYSEMMFWARWRSEDTPSGLMITWLIYSVLAFFVLLLASRFKAGDIYSVFLVGAIFGWLVEGVVVQTVYTDFPFGIVWTPLAWHALISVLIGIYLAGKALSEWETRDSLLFFVLLGAFWGFWASYWKLEGGYAVGLRDFALYAFFSTIPLLPSYAVIHKLALEEFKPTRAEIGSFTAVLLFFAFFTFLAVPFSALLLPPLIGITLYVLRRLKRKSFFSDYGGVEISRYPMLLLMPVSALLVYALTRKVWFEVNVPTALVTSGLGIALFLKAIYKALK</sequence>
<accession>A0A7G2DBS0</accession>
<keyword evidence="1" id="KW-1133">Transmembrane helix</keyword>
<feature type="transmembrane region" description="Helical" evidence="1">
    <location>
        <begin position="12"/>
        <end position="30"/>
    </location>
</feature>
<feature type="transmembrane region" description="Helical" evidence="1">
    <location>
        <begin position="160"/>
        <end position="178"/>
    </location>
</feature>
<name>A0A7G2DBS0_9EURY</name>
<feature type="transmembrane region" description="Helical" evidence="1">
    <location>
        <begin position="249"/>
        <end position="266"/>
    </location>
</feature>
<feature type="transmembrane region" description="Helical" evidence="1">
    <location>
        <begin position="42"/>
        <end position="60"/>
    </location>
</feature>
<reference evidence="2 3" key="1">
    <citation type="submission" date="2020-09" db="EMBL/GenBank/DDBJ databases">
        <authorList>
            <person name="Courtine D."/>
        </authorList>
    </citation>
    <scope>NUCLEOTIDE SEQUENCE [LARGE SCALE GENOMIC DNA]</scope>
    <source>
        <strain evidence="2 3">IRI35c</strain>
    </source>
</reference>
<organism evidence="2 3">
    <name type="scientific">Thermococcus camini</name>
    <dbReference type="NCBI Taxonomy" id="2016373"/>
    <lineage>
        <taxon>Archaea</taxon>
        <taxon>Methanobacteriati</taxon>
        <taxon>Methanobacteriota</taxon>
        <taxon>Thermococci</taxon>
        <taxon>Thermococcales</taxon>
        <taxon>Thermococcaceae</taxon>
        <taxon>Thermococcus</taxon>
    </lineage>
</organism>
<gene>
    <name evidence="2" type="ORF">TIRI35C_1254</name>
</gene>
<feature type="transmembrane region" description="Helical" evidence="1">
    <location>
        <begin position="67"/>
        <end position="90"/>
    </location>
</feature>
<protein>
    <submittedName>
        <fullName evidence="2">Uncharacterized protein</fullName>
    </submittedName>
</protein>
<feature type="transmembrane region" description="Helical" evidence="1">
    <location>
        <begin position="199"/>
        <end position="229"/>
    </location>
</feature>
<keyword evidence="3" id="KW-1185">Reference proteome</keyword>
<feature type="transmembrane region" description="Helical" evidence="1">
    <location>
        <begin position="96"/>
        <end position="118"/>
    </location>
</feature>